<accession>A0A2M4B621</accession>
<dbReference type="EMBL" id="GGFK01015131">
    <property type="protein sequence ID" value="MBW48452.1"/>
    <property type="molecule type" value="Transcribed_RNA"/>
</dbReference>
<reference evidence="1" key="1">
    <citation type="submission" date="2018-01" db="EMBL/GenBank/DDBJ databases">
        <title>An insight into the sialome of Amazonian anophelines.</title>
        <authorList>
            <person name="Ribeiro J.M."/>
            <person name="Scarpassa V."/>
            <person name="Calvo E."/>
        </authorList>
    </citation>
    <scope>NUCLEOTIDE SEQUENCE</scope>
    <source>
        <tissue evidence="1">Salivary glands</tissue>
    </source>
</reference>
<proteinExistence type="predicted"/>
<evidence type="ECO:0000313" key="1">
    <source>
        <dbReference type="EMBL" id="MBW48452.1"/>
    </source>
</evidence>
<sequence length="71" mass="8277">MQICKAFSALFLFDFVFVSRPQMPMVAVPRVSTHLAFFFCFRRPGRPVLVVRFRNARALIIIMINAFRVVL</sequence>
<dbReference type="AlphaFoldDB" id="A0A2M4B621"/>
<protein>
    <submittedName>
        <fullName evidence="1">Putative secreted protein</fullName>
    </submittedName>
</protein>
<organism evidence="1">
    <name type="scientific">Anopheles triannulatus</name>
    <dbReference type="NCBI Taxonomy" id="58253"/>
    <lineage>
        <taxon>Eukaryota</taxon>
        <taxon>Metazoa</taxon>
        <taxon>Ecdysozoa</taxon>
        <taxon>Arthropoda</taxon>
        <taxon>Hexapoda</taxon>
        <taxon>Insecta</taxon>
        <taxon>Pterygota</taxon>
        <taxon>Neoptera</taxon>
        <taxon>Endopterygota</taxon>
        <taxon>Diptera</taxon>
        <taxon>Nematocera</taxon>
        <taxon>Culicoidea</taxon>
        <taxon>Culicidae</taxon>
        <taxon>Anophelinae</taxon>
        <taxon>Anopheles</taxon>
    </lineage>
</organism>
<name>A0A2M4B621_9DIPT</name>